<sequence>MNNTRKGTWIAVVIAIVLILSFTGIQAAEKYRSAGAVYRYGGIDTNPVRRTGQFFDTCSPENMEDCSRNNPYEGLPLP</sequence>
<reference evidence="1" key="1">
    <citation type="journal article" date="2020" name="Sci. Adv.">
        <title>Virus-host coexistence in phytoplankton through the genomic lens.</title>
        <authorList>
            <person name="Yau S."/>
            <person name="Krasovec M."/>
            <person name="Benites L.F."/>
            <person name="Rombauts S."/>
            <person name="Groussin M."/>
            <person name="Vancaester E."/>
            <person name="Aury J.M."/>
            <person name="Derelle E."/>
            <person name="Desdevises Y."/>
            <person name="Escande M.L."/>
            <person name="Grimsley N."/>
            <person name="Guy J."/>
            <person name="Moreau H."/>
            <person name="Sanchez-Brosseau S."/>
            <person name="van de Peer Y."/>
            <person name="Vandepoele K."/>
            <person name="Gourbiere S."/>
            <person name="Piganeau G."/>
        </authorList>
    </citation>
    <scope>NUCLEOTIDE SEQUENCE</scope>
    <source>
        <strain evidence="1">OmV2</strain>
    </source>
</reference>
<evidence type="ECO:0000313" key="1">
    <source>
        <dbReference type="EMBL" id="QIZ31079.1"/>
    </source>
</evidence>
<proteinExistence type="predicted"/>
<dbReference type="EMBL" id="MN688676">
    <property type="protein sequence ID" value="QIZ31079.1"/>
    <property type="molecule type" value="Genomic_DNA"/>
</dbReference>
<name>A0A6H1QTR5_9PHYC</name>
<organism evidence="1">
    <name type="scientific">Ostreococcus mediterraneus virus 2</name>
    <dbReference type="NCBI Taxonomy" id="2726183"/>
    <lineage>
        <taxon>Viruses</taxon>
        <taxon>Varidnaviria</taxon>
        <taxon>Bamfordvirae</taxon>
        <taxon>Nucleocytoviricota</taxon>
        <taxon>Megaviricetes</taxon>
        <taxon>Algavirales</taxon>
        <taxon>Phycodnaviridae</taxon>
        <taxon>Prasinovirus</taxon>
    </lineage>
</organism>
<gene>
    <name evidence="1" type="ORF">orf00037</name>
</gene>
<accession>A0A6H1QTR5</accession>
<protein>
    <submittedName>
        <fullName evidence="1">Uncharacterized protein</fullName>
    </submittedName>
</protein>